<organism evidence="1 2">
    <name type="scientific">Ancylostoma duodenale</name>
    <dbReference type="NCBI Taxonomy" id="51022"/>
    <lineage>
        <taxon>Eukaryota</taxon>
        <taxon>Metazoa</taxon>
        <taxon>Ecdysozoa</taxon>
        <taxon>Nematoda</taxon>
        <taxon>Chromadorea</taxon>
        <taxon>Rhabditida</taxon>
        <taxon>Rhabditina</taxon>
        <taxon>Rhabditomorpha</taxon>
        <taxon>Strongyloidea</taxon>
        <taxon>Ancylostomatidae</taxon>
        <taxon>Ancylostomatinae</taxon>
        <taxon>Ancylostoma</taxon>
    </lineage>
</organism>
<evidence type="ECO:0000313" key="1">
    <source>
        <dbReference type="EMBL" id="KIH60366.1"/>
    </source>
</evidence>
<dbReference type="OrthoDB" id="418748at2759"/>
<sequence length="112" mass="13269">MNATRNSVVGVWGRTTPDKTKIEKATRCWNEEVQSKIAQKKSTYKRWMLTCHAEDRDAYLAAKREAKKSVVAKSKYYKELYDTLNTSEERERNCCIDWRRLVIAPQPWLQRI</sequence>
<protein>
    <submittedName>
        <fullName evidence="1">Uncharacterized protein</fullName>
    </submittedName>
</protein>
<dbReference type="AlphaFoldDB" id="A0A0C2GTA1"/>
<dbReference type="EMBL" id="KN731026">
    <property type="protein sequence ID" value="KIH60366.1"/>
    <property type="molecule type" value="Genomic_DNA"/>
</dbReference>
<keyword evidence="2" id="KW-1185">Reference proteome</keyword>
<evidence type="ECO:0000313" key="2">
    <source>
        <dbReference type="Proteomes" id="UP000054047"/>
    </source>
</evidence>
<gene>
    <name evidence="1" type="ORF">ANCDUO_09386</name>
</gene>
<proteinExistence type="predicted"/>
<name>A0A0C2GTA1_9BILA</name>
<reference evidence="1 2" key="1">
    <citation type="submission" date="2013-12" db="EMBL/GenBank/DDBJ databases">
        <title>Draft genome of the parsitic nematode Ancylostoma duodenale.</title>
        <authorList>
            <person name="Mitreva M."/>
        </authorList>
    </citation>
    <scope>NUCLEOTIDE SEQUENCE [LARGE SCALE GENOMIC DNA]</scope>
    <source>
        <strain evidence="1 2">Zhejiang</strain>
    </source>
</reference>
<dbReference type="Proteomes" id="UP000054047">
    <property type="component" value="Unassembled WGS sequence"/>
</dbReference>
<accession>A0A0C2GTA1</accession>